<dbReference type="EMBL" id="NSLI01000003">
    <property type="protein sequence ID" value="PAX07478.1"/>
    <property type="molecule type" value="Genomic_DNA"/>
</dbReference>
<evidence type="ECO:0000313" key="3">
    <source>
        <dbReference type="Proteomes" id="UP000218151"/>
    </source>
</evidence>
<protein>
    <submittedName>
        <fullName evidence="2">Glyoxalase</fullName>
    </submittedName>
</protein>
<dbReference type="PROSITE" id="PS51819">
    <property type="entry name" value="VOC"/>
    <property type="match status" value="1"/>
</dbReference>
<keyword evidence="3" id="KW-1185">Reference proteome</keyword>
<dbReference type="SUPFAM" id="SSF54593">
    <property type="entry name" value="Glyoxalase/Bleomycin resistance protein/Dihydroxybiphenyl dioxygenase"/>
    <property type="match status" value="1"/>
</dbReference>
<proteinExistence type="predicted"/>
<dbReference type="RefSeq" id="WP_095997721.1">
    <property type="nucleotide sequence ID" value="NZ_NSLI01000003.1"/>
</dbReference>
<evidence type="ECO:0000259" key="1">
    <source>
        <dbReference type="PROSITE" id="PS51819"/>
    </source>
</evidence>
<reference evidence="3" key="1">
    <citation type="submission" date="2017-09" db="EMBL/GenBank/DDBJ databases">
        <authorList>
            <person name="Feng G."/>
            <person name="Zhu H."/>
        </authorList>
    </citation>
    <scope>NUCLEOTIDE SEQUENCE [LARGE SCALE GENOMIC DNA]</scope>
    <source>
        <strain evidence="3">1PNM-20</strain>
    </source>
</reference>
<comment type="caution">
    <text evidence="2">The sequence shown here is derived from an EMBL/GenBank/DDBJ whole genome shotgun (WGS) entry which is preliminary data.</text>
</comment>
<dbReference type="OrthoDB" id="9799428at2"/>
<dbReference type="InterPro" id="IPR037523">
    <property type="entry name" value="VOC_core"/>
</dbReference>
<name>A0A2A2SE16_9SPHN</name>
<accession>A0A2A2SE16</accession>
<evidence type="ECO:0000313" key="2">
    <source>
        <dbReference type="EMBL" id="PAX07478.1"/>
    </source>
</evidence>
<dbReference type="InterPro" id="IPR029068">
    <property type="entry name" value="Glyas_Bleomycin-R_OHBP_Dase"/>
</dbReference>
<dbReference type="Gene3D" id="3.10.180.10">
    <property type="entry name" value="2,3-Dihydroxybiphenyl 1,2-Dioxygenase, domain 1"/>
    <property type="match status" value="1"/>
</dbReference>
<sequence length="128" mass="13995">MGVLGIGGLFFRARDPDALSAWYKEHLGVGGGCAAEGAPGELNQWLWLTTGGPVVFQPFKADTDYFAADKQFMINLRVSGLDAMLERLRGAGVEVITKAEWDHPDVGRFARVHDPEGNAIELWEPPVK</sequence>
<feature type="domain" description="VOC" evidence="1">
    <location>
        <begin position="5"/>
        <end position="125"/>
    </location>
</feature>
<dbReference type="CDD" id="cd06587">
    <property type="entry name" value="VOC"/>
    <property type="match status" value="1"/>
</dbReference>
<dbReference type="InterPro" id="IPR041581">
    <property type="entry name" value="Glyoxalase_6"/>
</dbReference>
<dbReference type="Pfam" id="PF18029">
    <property type="entry name" value="Glyoxalase_6"/>
    <property type="match status" value="1"/>
</dbReference>
<gene>
    <name evidence="2" type="ORF">CKY28_07375</name>
</gene>
<organism evidence="2 3">
    <name type="scientific">Sphingomonas lenta</name>
    <dbReference type="NCBI Taxonomy" id="1141887"/>
    <lineage>
        <taxon>Bacteria</taxon>
        <taxon>Pseudomonadati</taxon>
        <taxon>Pseudomonadota</taxon>
        <taxon>Alphaproteobacteria</taxon>
        <taxon>Sphingomonadales</taxon>
        <taxon>Sphingomonadaceae</taxon>
        <taxon>Sphingomonas</taxon>
    </lineage>
</organism>
<dbReference type="AlphaFoldDB" id="A0A2A2SE16"/>
<dbReference type="Proteomes" id="UP000218151">
    <property type="component" value="Unassembled WGS sequence"/>
</dbReference>